<dbReference type="AlphaFoldDB" id="A0A3P8FC88"/>
<name>A0A3P8FC88_9TREM</name>
<reference evidence="2 3" key="1">
    <citation type="submission" date="2018-11" db="EMBL/GenBank/DDBJ databases">
        <authorList>
            <consortium name="Pathogen Informatics"/>
        </authorList>
    </citation>
    <scope>NUCLEOTIDE SEQUENCE [LARGE SCALE GENOMIC DNA]</scope>
    <source>
        <strain evidence="2 3">Zambia</strain>
    </source>
</reference>
<proteinExistence type="predicted"/>
<dbReference type="EMBL" id="UZAI01021380">
    <property type="protein sequence ID" value="VDP55334.1"/>
    <property type="molecule type" value="Genomic_DNA"/>
</dbReference>
<organism evidence="2 3">
    <name type="scientific">Schistosoma margrebowiei</name>
    <dbReference type="NCBI Taxonomy" id="48269"/>
    <lineage>
        <taxon>Eukaryota</taxon>
        <taxon>Metazoa</taxon>
        <taxon>Spiralia</taxon>
        <taxon>Lophotrochozoa</taxon>
        <taxon>Platyhelminthes</taxon>
        <taxon>Trematoda</taxon>
        <taxon>Digenea</taxon>
        <taxon>Strigeidida</taxon>
        <taxon>Schistosomatoidea</taxon>
        <taxon>Schistosomatidae</taxon>
        <taxon>Schistosoma</taxon>
    </lineage>
</organism>
<sequence>MTMKSLQIEQSKRNHLLVTINQRNHHLYPMKFHYNQLLDQFIKEHGHIQVNNLINPKSNMMSQLSPRCSYIPREKSPYSISSLDENETDEVRKNLDHLKSLLIQVKNQLNSSPNDEDDDDNMIDERFFPNTSTELSL</sequence>
<dbReference type="Proteomes" id="UP000277204">
    <property type="component" value="Unassembled WGS sequence"/>
</dbReference>
<accession>A0A3P8FC88</accession>
<evidence type="ECO:0000256" key="1">
    <source>
        <dbReference type="SAM" id="MobiDB-lite"/>
    </source>
</evidence>
<gene>
    <name evidence="2" type="ORF">SMRZ_LOCUS25478</name>
</gene>
<feature type="region of interest" description="Disordered" evidence="1">
    <location>
        <begin position="106"/>
        <end position="137"/>
    </location>
</feature>
<keyword evidence="3" id="KW-1185">Reference proteome</keyword>
<protein>
    <submittedName>
        <fullName evidence="2">Uncharacterized protein</fullName>
    </submittedName>
</protein>
<evidence type="ECO:0000313" key="3">
    <source>
        <dbReference type="Proteomes" id="UP000277204"/>
    </source>
</evidence>
<evidence type="ECO:0000313" key="2">
    <source>
        <dbReference type="EMBL" id="VDP55334.1"/>
    </source>
</evidence>